<dbReference type="InterPro" id="IPR006076">
    <property type="entry name" value="FAD-dep_OxRdtase"/>
</dbReference>
<gene>
    <name evidence="6" type="ORF">cpu_04040</name>
</gene>
<feature type="domain" description="FAD-dependent oxidoreductase 2 FAD-binding" evidence="4">
    <location>
        <begin position="3"/>
        <end position="69"/>
    </location>
</feature>
<feature type="domain" description="FAD dependent oxidoreductase" evidence="5">
    <location>
        <begin position="236"/>
        <end position="323"/>
    </location>
</feature>
<dbReference type="Pfam" id="PF01266">
    <property type="entry name" value="DAO"/>
    <property type="match status" value="1"/>
</dbReference>
<dbReference type="Proteomes" id="UP000187485">
    <property type="component" value="Unassembled WGS sequence"/>
</dbReference>
<evidence type="ECO:0000256" key="2">
    <source>
        <dbReference type="ARBA" id="ARBA00022643"/>
    </source>
</evidence>
<evidence type="ECO:0000256" key="1">
    <source>
        <dbReference type="ARBA" id="ARBA00022630"/>
    </source>
</evidence>
<comment type="caution">
    <text evidence="6">The sequence shown here is derived from an EMBL/GenBank/DDBJ whole genome shotgun (WGS) entry which is preliminary data.</text>
</comment>
<keyword evidence="2" id="KW-0288">FMN</keyword>
<dbReference type="STRING" id="870242.cpu_04040"/>
<keyword evidence="1" id="KW-0285">Flavoprotein</keyword>
<accession>A0A1L8CSQ9</accession>
<dbReference type="InterPro" id="IPR009158">
    <property type="entry name" value="G3P_DH_GlpB_su"/>
</dbReference>
<dbReference type="AlphaFoldDB" id="A0A1L8CSQ9"/>
<proteinExistence type="predicted"/>
<reference evidence="7" key="1">
    <citation type="submission" date="2016-12" db="EMBL/GenBank/DDBJ databases">
        <title>Draft Genome Sequences od Carboxydothermus pertinax and islandicus, Hydrogenogenic Carboxydotrophic Bacteria.</title>
        <authorList>
            <person name="Fukuyama Y."/>
            <person name="Ohmae K."/>
            <person name="Yoneda Y."/>
            <person name="Yoshida T."/>
            <person name="Sako Y."/>
        </authorList>
    </citation>
    <scope>NUCLEOTIDE SEQUENCE [LARGE SCALE GENOMIC DNA]</scope>
    <source>
        <strain evidence="7">Ug1</strain>
    </source>
</reference>
<dbReference type="GO" id="GO:0009331">
    <property type="term" value="C:glycerol-3-phosphate dehydrogenase (FAD) complex"/>
    <property type="evidence" value="ECO:0007669"/>
    <property type="project" value="InterPro"/>
</dbReference>
<dbReference type="InterPro" id="IPR003953">
    <property type="entry name" value="FAD-dep_OxRdtase_2_FAD-bd"/>
</dbReference>
<dbReference type="Gene3D" id="3.50.50.60">
    <property type="entry name" value="FAD/NAD(P)-binding domain"/>
    <property type="match status" value="2"/>
</dbReference>
<evidence type="ECO:0000259" key="5">
    <source>
        <dbReference type="Pfam" id="PF01266"/>
    </source>
</evidence>
<dbReference type="OrthoDB" id="140595at2"/>
<name>A0A1L8CSQ9_9THEO</name>
<sequence length="392" mass="42540">MNDLVVIGAGMSGLMAAGAAVNQQKKVLVITKGQGALTLSSGCIDFNLKKLERDSANPLSKVQDVVQESFNFFKSLVKEQDLTYYGTPEATAKVLTALGTVKTTCLVPESMHVEEPEQFERLVAVGFKGYFEFSPELFLHYAQKSGFFPNLKETGEVHFVVEEKNLNPTYLALALGSNPIKDRLITFLKPHVKPKTVFAFPAVLGNLGEKLYLELEKELGAKVVEIPGGLPSIPGQRVYQALVKSLKQKGVQFIHNAEVKGYKEEAGKVISVLVEEAGGRVKEVYAKSFVLATGSFWGKGIIANGKNVVEPIFGAKVFTPEDFAENYNFLGSGIITDNFLRPRQDLTNLFAAGDILAHTNYLKNNSGLGLALATGYKAGILAVRESGVKESA</sequence>
<dbReference type="InterPro" id="IPR036188">
    <property type="entry name" value="FAD/NAD-bd_sf"/>
</dbReference>
<dbReference type="PIRSF" id="PIRSF000141">
    <property type="entry name" value="Anaerobic_G3P_dh"/>
    <property type="match status" value="1"/>
</dbReference>
<dbReference type="RefSeq" id="WP_075858333.1">
    <property type="nucleotide sequence ID" value="NZ_BDJK01000006.1"/>
</dbReference>
<protein>
    <submittedName>
        <fullName evidence="6">Anaerobic glycerol-3-phosphate dehydrogenase subunit B</fullName>
    </submittedName>
</protein>
<dbReference type="PRINTS" id="PR00411">
    <property type="entry name" value="PNDRDTASEI"/>
</dbReference>
<evidence type="ECO:0000313" key="7">
    <source>
        <dbReference type="Proteomes" id="UP000187485"/>
    </source>
</evidence>
<evidence type="ECO:0000313" key="6">
    <source>
        <dbReference type="EMBL" id="GAV21894.1"/>
    </source>
</evidence>
<dbReference type="Pfam" id="PF00890">
    <property type="entry name" value="FAD_binding_2"/>
    <property type="match status" value="1"/>
</dbReference>
<evidence type="ECO:0000256" key="3">
    <source>
        <dbReference type="ARBA" id="ARBA00023002"/>
    </source>
</evidence>
<keyword evidence="3" id="KW-0560">Oxidoreductase</keyword>
<organism evidence="6 7">
    <name type="scientific">Carboxydothermus pertinax</name>
    <dbReference type="NCBI Taxonomy" id="870242"/>
    <lineage>
        <taxon>Bacteria</taxon>
        <taxon>Bacillati</taxon>
        <taxon>Bacillota</taxon>
        <taxon>Clostridia</taxon>
        <taxon>Thermoanaerobacterales</taxon>
        <taxon>Thermoanaerobacteraceae</taxon>
        <taxon>Carboxydothermus</taxon>
    </lineage>
</organism>
<dbReference type="GO" id="GO:0004368">
    <property type="term" value="F:glycerol-3-phosphate dehydrogenase (quinone) activity"/>
    <property type="evidence" value="ECO:0007669"/>
    <property type="project" value="InterPro"/>
</dbReference>
<keyword evidence="7" id="KW-1185">Reference proteome</keyword>
<dbReference type="SUPFAM" id="SSF51905">
    <property type="entry name" value="FAD/NAD(P)-binding domain"/>
    <property type="match status" value="1"/>
</dbReference>
<evidence type="ECO:0000259" key="4">
    <source>
        <dbReference type="Pfam" id="PF00890"/>
    </source>
</evidence>
<dbReference type="EMBL" id="BDJK01000006">
    <property type="protein sequence ID" value="GAV21894.1"/>
    <property type="molecule type" value="Genomic_DNA"/>
</dbReference>